<dbReference type="EMBL" id="RBKU01000001">
    <property type="protein sequence ID" value="RKR84412.1"/>
    <property type="molecule type" value="Genomic_DNA"/>
</dbReference>
<dbReference type="InterPro" id="IPR018060">
    <property type="entry name" value="HTH_AraC"/>
</dbReference>
<evidence type="ECO:0000256" key="3">
    <source>
        <dbReference type="ARBA" id="ARBA00023163"/>
    </source>
</evidence>
<dbReference type="Pfam" id="PF12833">
    <property type="entry name" value="HTH_18"/>
    <property type="match status" value="1"/>
</dbReference>
<protein>
    <submittedName>
        <fullName evidence="6">Helix-turn-helix protein</fullName>
    </submittedName>
</protein>
<dbReference type="PRINTS" id="PR00032">
    <property type="entry name" value="HTHARAC"/>
</dbReference>
<dbReference type="SMART" id="SM00342">
    <property type="entry name" value="HTH_ARAC"/>
    <property type="match status" value="1"/>
</dbReference>
<dbReference type="SUPFAM" id="SSF46689">
    <property type="entry name" value="Homeodomain-like"/>
    <property type="match status" value="2"/>
</dbReference>
<dbReference type="Gene3D" id="1.10.10.60">
    <property type="entry name" value="Homeodomain-like"/>
    <property type="match status" value="2"/>
</dbReference>
<keyword evidence="3" id="KW-0804">Transcription</keyword>
<proteinExistence type="predicted"/>
<keyword evidence="1" id="KW-0805">Transcription regulation</keyword>
<dbReference type="PANTHER" id="PTHR43280:SF28">
    <property type="entry name" value="HTH-TYPE TRANSCRIPTIONAL ACTIVATOR RHAS"/>
    <property type="match status" value="1"/>
</dbReference>
<evidence type="ECO:0000256" key="4">
    <source>
        <dbReference type="SAM" id="MobiDB-lite"/>
    </source>
</evidence>
<dbReference type="RefSeq" id="WP_121200022.1">
    <property type="nucleotide sequence ID" value="NZ_RBKU01000001.1"/>
</dbReference>
<evidence type="ECO:0000313" key="7">
    <source>
        <dbReference type="Proteomes" id="UP000268007"/>
    </source>
</evidence>
<dbReference type="PANTHER" id="PTHR43280">
    <property type="entry name" value="ARAC-FAMILY TRANSCRIPTIONAL REGULATOR"/>
    <property type="match status" value="1"/>
</dbReference>
<dbReference type="InterPro" id="IPR020449">
    <property type="entry name" value="Tscrpt_reg_AraC-type_HTH"/>
</dbReference>
<accession>A0A495J737</accession>
<evidence type="ECO:0000256" key="1">
    <source>
        <dbReference type="ARBA" id="ARBA00023015"/>
    </source>
</evidence>
<organism evidence="6 7">
    <name type="scientific">Mucilaginibacter gracilis</name>
    <dbReference type="NCBI Taxonomy" id="423350"/>
    <lineage>
        <taxon>Bacteria</taxon>
        <taxon>Pseudomonadati</taxon>
        <taxon>Bacteroidota</taxon>
        <taxon>Sphingobacteriia</taxon>
        <taxon>Sphingobacteriales</taxon>
        <taxon>Sphingobacteriaceae</taxon>
        <taxon>Mucilaginibacter</taxon>
    </lineage>
</organism>
<evidence type="ECO:0000313" key="6">
    <source>
        <dbReference type="EMBL" id="RKR84412.1"/>
    </source>
</evidence>
<dbReference type="GO" id="GO:0003700">
    <property type="term" value="F:DNA-binding transcription factor activity"/>
    <property type="evidence" value="ECO:0007669"/>
    <property type="project" value="InterPro"/>
</dbReference>
<dbReference type="Proteomes" id="UP000268007">
    <property type="component" value="Unassembled WGS sequence"/>
</dbReference>
<feature type="compositionally biased region" description="Basic and acidic residues" evidence="4">
    <location>
        <begin position="318"/>
        <end position="333"/>
    </location>
</feature>
<feature type="region of interest" description="Disordered" evidence="4">
    <location>
        <begin position="311"/>
        <end position="333"/>
    </location>
</feature>
<gene>
    <name evidence="6" type="ORF">BDD43_4647</name>
</gene>
<reference evidence="6 7" key="1">
    <citation type="submission" date="2018-10" db="EMBL/GenBank/DDBJ databases">
        <title>Genomic Encyclopedia of Archaeal and Bacterial Type Strains, Phase II (KMG-II): from individual species to whole genera.</title>
        <authorList>
            <person name="Goeker M."/>
        </authorList>
    </citation>
    <scope>NUCLEOTIDE SEQUENCE [LARGE SCALE GENOMIC DNA]</scope>
    <source>
        <strain evidence="6 7">DSM 18602</strain>
    </source>
</reference>
<dbReference type="InterPro" id="IPR018062">
    <property type="entry name" value="HTH_AraC-typ_CS"/>
</dbReference>
<evidence type="ECO:0000259" key="5">
    <source>
        <dbReference type="PROSITE" id="PS01124"/>
    </source>
</evidence>
<sequence>MKFRTDENTNSHTVRSNVVPEPYRELLIPLAGVTYTEGNFGSILSQEIKGLDYSICQHHFFINEDCKLYAVTERPLLAINYMLRGSLLAKSPDIGDFFLKEGTCQMFYVPTVAQELIFAHGSYNSIHINVNPSYLKEVAVKHPKLLQLIGHAARHSDQLASDTPVKIKTQSRAILKDIIYSVGDPGERDLQLRAKIIELLLGYIRKHYNMDISTDAEQGKLLSVERFIHENLAKPLHIADLARLSGKSQSEFHRLFKLHFNESPHHFIQRLRVANAMELILSTDYPISQIAIMVGFDDPAHFSKAFKRIHGTPPSQFRDNHSKSQEKYTSEKI</sequence>
<feature type="domain" description="HTH araC/xylS-type" evidence="5">
    <location>
        <begin position="222"/>
        <end position="320"/>
    </location>
</feature>
<dbReference type="OrthoDB" id="772848at2"/>
<dbReference type="PROSITE" id="PS01124">
    <property type="entry name" value="HTH_ARAC_FAMILY_2"/>
    <property type="match status" value="1"/>
</dbReference>
<dbReference type="AlphaFoldDB" id="A0A495J737"/>
<comment type="caution">
    <text evidence="6">The sequence shown here is derived from an EMBL/GenBank/DDBJ whole genome shotgun (WGS) entry which is preliminary data.</text>
</comment>
<keyword evidence="7" id="KW-1185">Reference proteome</keyword>
<dbReference type="InterPro" id="IPR009057">
    <property type="entry name" value="Homeodomain-like_sf"/>
</dbReference>
<dbReference type="PROSITE" id="PS00041">
    <property type="entry name" value="HTH_ARAC_FAMILY_1"/>
    <property type="match status" value="1"/>
</dbReference>
<keyword evidence="2" id="KW-0238">DNA-binding</keyword>
<name>A0A495J737_9SPHI</name>
<evidence type="ECO:0000256" key="2">
    <source>
        <dbReference type="ARBA" id="ARBA00023125"/>
    </source>
</evidence>
<dbReference type="GO" id="GO:0043565">
    <property type="term" value="F:sequence-specific DNA binding"/>
    <property type="evidence" value="ECO:0007669"/>
    <property type="project" value="InterPro"/>
</dbReference>